<dbReference type="RefSeq" id="WP_019687348.1">
    <property type="nucleotide sequence ID" value="NZ_CP036496.1"/>
</dbReference>
<dbReference type="EMBL" id="UGSC01000001">
    <property type="protein sequence ID" value="SUA69827.1"/>
    <property type="molecule type" value="Genomic_DNA"/>
</dbReference>
<dbReference type="InterPro" id="IPR018060">
    <property type="entry name" value="HTH_AraC"/>
</dbReference>
<name>A0A378Y0G5_PAEPO</name>
<dbReference type="PANTHER" id="PTHR43280:SF2">
    <property type="entry name" value="HTH-TYPE TRANSCRIPTIONAL REGULATOR EXSA"/>
    <property type="match status" value="1"/>
</dbReference>
<dbReference type="Proteomes" id="UP000254400">
    <property type="component" value="Unassembled WGS sequence"/>
</dbReference>
<evidence type="ECO:0000313" key="6">
    <source>
        <dbReference type="Proteomes" id="UP000254400"/>
    </source>
</evidence>
<dbReference type="SUPFAM" id="SSF46689">
    <property type="entry name" value="Homeodomain-like"/>
    <property type="match status" value="2"/>
</dbReference>
<organism evidence="5 6">
    <name type="scientific">Paenibacillus polymyxa</name>
    <name type="common">Bacillus polymyxa</name>
    <dbReference type="NCBI Taxonomy" id="1406"/>
    <lineage>
        <taxon>Bacteria</taxon>
        <taxon>Bacillati</taxon>
        <taxon>Bacillota</taxon>
        <taxon>Bacilli</taxon>
        <taxon>Bacillales</taxon>
        <taxon>Paenibacillaceae</taxon>
        <taxon>Paenibacillus</taxon>
    </lineage>
</organism>
<sequence>MVSEEAYYLDHNFTNGTPISLCPIQIEGNIQKHAHDFYEISYIKEGNGTLKFSTQTLPVSKGDIIFIPYGKEHLFVQSNTTDHTPLEVMNCLFDKQILTLPGEPADSQIQEDFYRLALLFRECTDYIQVRENAKEFAKIMYTIEMEQKCKSTGFRYKLYLYLIDLLEHISHAMQQIAHVSRPIITDPIQYAIDDITRNYKNPLSVDQICKQFLISSRQFQRKFKQASGMTYTKMLQDIRIHESCSLLLDTHWSVQTIALEVGIHDMKYFYRIFKERCGLTPHEFRFHACSNIQ</sequence>
<accession>A0A378Y0G5</accession>
<dbReference type="Gene3D" id="1.10.10.60">
    <property type="entry name" value="Homeodomain-like"/>
    <property type="match status" value="2"/>
</dbReference>
<dbReference type="InterPro" id="IPR014710">
    <property type="entry name" value="RmlC-like_jellyroll"/>
</dbReference>
<dbReference type="AlphaFoldDB" id="A0A378Y0G5"/>
<dbReference type="PANTHER" id="PTHR43280">
    <property type="entry name" value="ARAC-FAMILY TRANSCRIPTIONAL REGULATOR"/>
    <property type="match status" value="1"/>
</dbReference>
<gene>
    <name evidence="5" type="primary">rhaR_1</name>
    <name evidence="5" type="ORF">NCTC10343_02693</name>
</gene>
<evidence type="ECO:0000256" key="1">
    <source>
        <dbReference type="ARBA" id="ARBA00023015"/>
    </source>
</evidence>
<dbReference type="PROSITE" id="PS00041">
    <property type="entry name" value="HTH_ARAC_FAMILY_1"/>
    <property type="match status" value="1"/>
</dbReference>
<evidence type="ECO:0000259" key="4">
    <source>
        <dbReference type="PROSITE" id="PS01124"/>
    </source>
</evidence>
<dbReference type="GO" id="GO:0043565">
    <property type="term" value="F:sequence-specific DNA binding"/>
    <property type="evidence" value="ECO:0007669"/>
    <property type="project" value="InterPro"/>
</dbReference>
<dbReference type="SMART" id="SM00342">
    <property type="entry name" value="HTH_ARAC"/>
    <property type="match status" value="1"/>
</dbReference>
<dbReference type="InterPro" id="IPR003313">
    <property type="entry name" value="AraC-bd"/>
</dbReference>
<evidence type="ECO:0000256" key="2">
    <source>
        <dbReference type="ARBA" id="ARBA00023125"/>
    </source>
</evidence>
<dbReference type="GeneID" id="93346078"/>
<dbReference type="Gene3D" id="2.60.120.10">
    <property type="entry name" value="Jelly Rolls"/>
    <property type="match status" value="1"/>
</dbReference>
<evidence type="ECO:0000256" key="3">
    <source>
        <dbReference type="ARBA" id="ARBA00023163"/>
    </source>
</evidence>
<dbReference type="InterPro" id="IPR037923">
    <property type="entry name" value="HTH-like"/>
</dbReference>
<keyword evidence="1" id="KW-0805">Transcription regulation</keyword>
<protein>
    <submittedName>
        <fullName evidence="5">AraC family transcriptional regulator</fullName>
    </submittedName>
</protein>
<keyword evidence="2" id="KW-0238">DNA-binding</keyword>
<dbReference type="InterPro" id="IPR018062">
    <property type="entry name" value="HTH_AraC-typ_CS"/>
</dbReference>
<dbReference type="SUPFAM" id="SSF51215">
    <property type="entry name" value="Regulatory protein AraC"/>
    <property type="match status" value="1"/>
</dbReference>
<reference evidence="5 6" key="1">
    <citation type="submission" date="2018-06" db="EMBL/GenBank/DDBJ databases">
        <authorList>
            <consortium name="Pathogen Informatics"/>
            <person name="Doyle S."/>
        </authorList>
    </citation>
    <scope>NUCLEOTIDE SEQUENCE [LARGE SCALE GENOMIC DNA]</scope>
    <source>
        <strain evidence="5 6">NCTC10343</strain>
    </source>
</reference>
<dbReference type="Pfam" id="PF02311">
    <property type="entry name" value="AraC_binding"/>
    <property type="match status" value="1"/>
</dbReference>
<dbReference type="InterPro" id="IPR009057">
    <property type="entry name" value="Homeodomain-like_sf"/>
</dbReference>
<evidence type="ECO:0000313" key="5">
    <source>
        <dbReference type="EMBL" id="SUA69827.1"/>
    </source>
</evidence>
<dbReference type="PROSITE" id="PS01124">
    <property type="entry name" value="HTH_ARAC_FAMILY_2"/>
    <property type="match status" value="1"/>
</dbReference>
<dbReference type="Pfam" id="PF12833">
    <property type="entry name" value="HTH_18"/>
    <property type="match status" value="1"/>
</dbReference>
<feature type="domain" description="HTH araC/xylS-type" evidence="4">
    <location>
        <begin position="189"/>
        <end position="287"/>
    </location>
</feature>
<keyword evidence="3" id="KW-0804">Transcription</keyword>
<dbReference type="GO" id="GO:0003700">
    <property type="term" value="F:DNA-binding transcription factor activity"/>
    <property type="evidence" value="ECO:0007669"/>
    <property type="project" value="InterPro"/>
</dbReference>
<proteinExistence type="predicted"/>